<name>A0ABR1MRD3_9PEZI</name>
<evidence type="ECO:0000313" key="3">
    <source>
        <dbReference type="Proteomes" id="UP001365128"/>
    </source>
</evidence>
<sequence length="123" mass="13983">MATAAIDTAYIAASYSIPEPTLQNLLDAPTVELVQQLLSQIEVKAKEFDELKAEKLRSDVELENAVRTGDNRARALKASVDKGLKDVEELRKKLNEEGMFNWFRFRATFTNSIFRKHSLDPRV</sequence>
<comment type="caution">
    <text evidence="2">The sequence shown here is derived from an EMBL/GenBank/DDBJ whole genome shotgun (WGS) entry which is preliminary data.</text>
</comment>
<evidence type="ECO:0000313" key="2">
    <source>
        <dbReference type="EMBL" id="KAK7553730.1"/>
    </source>
</evidence>
<proteinExistence type="predicted"/>
<organism evidence="2 3">
    <name type="scientific">Phyllosticta citricarpa</name>
    <dbReference type="NCBI Taxonomy" id="55181"/>
    <lineage>
        <taxon>Eukaryota</taxon>
        <taxon>Fungi</taxon>
        <taxon>Dikarya</taxon>
        <taxon>Ascomycota</taxon>
        <taxon>Pezizomycotina</taxon>
        <taxon>Dothideomycetes</taxon>
        <taxon>Dothideomycetes incertae sedis</taxon>
        <taxon>Botryosphaeriales</taxon>
        <taxon>Phyllostictaceae</taxon>
        <taxon>Phyllosticta</taxon>
    </lineage>
</organism>
<keyword evidence="3" id="KW-1185">Reference proteome</keyword>
<dbReference type="EMBL" id="JBBPDW010000004">
    <property type="protein sequence ID" value="KAK7553730.1"/>
    <property type="molecule type" value="Genomic_DNA"/>
</dbReference>
<evidence type="ECO:0000256" key="1">
    <source>
        <dbReference type="SAM" id="Coils"/>
    </source>
</evidence>
<reference evidence="2 3" key="1">
    <citation type="submission" date="2024-04" db="EMBL/GenBank/DDBJ databases">
        <title>Phyllosticta paracitricarpa is synonymous to the EU quarantine fungus P. citricarpa based on phylogenomic analyses.</title>
        <authorList>
            <consortium name="Lawrence Berkeley National Laboratory"/>
            <person name="Van Ingen-Buijs V.A."/>
            <person name="Van Westerhoven A.C."/>
            <person name="Haridas S."/>
            <person name="Skiadas P."/>
            <person name="Martin F."/>
            <person name="Groenewald J.Z."/>
            <person name="Crous P.W."/>
            <person name="Seidl M.F."/>
        </authorList>
    </citation>
    <scope>NUCLEOTIDE SEQUENCE [LARGE SCALE GENOMIC DNA]</scope>
    <source>
        <strain evidence="2 3">CBS 122670</strain>
    </source>
</reference>
<accession>A0ABR1MRD3</accession>
<feature type="coiled-coil region" evidence="1">
    <location>
        <begin position="34"/>
        <end position="97"/>
    </location>
</feature>
<keyword evidence="1" id="KW-0175">Coiled coil</keyword>
<gene>
    <name evidence="2" type="ORF">IWX46DRAFT_519610</name>
</gene>
<protein>
    <submittedName>
        <fullName evidence="2">Uncharacterized protein</fullName>
    </submittedName>
</protein>
<dbReference type="Proteomes" id="UP001365128">
    <property type="component" value="Unassembled WGS sequence"/>
</dbReference>